<gene>
    <name evidence="5 7" type="primary">bioH</name>
    <name evidence="7" type="ORF">CEX98_20000</name>
</gene>
<evidence type="ECO:0000256" key="4">
    <source>
        <dbReference type="ARBA" id="ARBA00022801"/>
    </source>
</evidence>
<protein>
    <recommendedName>
        <fullName evidence="5">Pimeloyl-[acyl-carrier protein] methyl ester esterase</fullName>
        <ecNumber evidence="5">3.1.1.85</ecNumber>
    </recommendedName>
    <alternativeName>
        <fullName evidence="5">Biotin synthesis protein BioH</fullName>
    </alternativeName>
    <alternativeName>
        <fullName evidence="5">Carboxylesterase BioH</fullName>
    </alternativeName>
</protein>
<dbReference type="HAMAP" id="MF_01260">
    <property type="entry name" value="Carboxylester"/>
    <property type="match status" value="1"/>
</dbReference>
<dbReference type="InterPro" id="IPR050228">
    <property type="entry name" value="Carboxylesterase_BioH"/>
</dbReference>
<dbReference type="EMBL" id="NKHF01000100">
    <property type="protein sequence ID" value="PCK29958.1"/>
    <property type="molecule type" value="Genomic_DNA"/>
</dbReference>
<dbReference type="Gene3D" id="3.40.50.1820">
    <property type="entry name" value="alpha/beta hydrolase"/>
    <property type="match status" value="1"/>
</dbReference>
<feature type="binding site" evidence="5">
    <location>
        <position position="227"/>
    </location>
    <ligand>
        <name>substrate</name>
    </ligand>
</feature>
<dbReference type="NCBIfam" id="TIGR01738">
    <property type="entry name" value="bioH"/>
    <property type="match status" value="1"/>
</dbReference>
<organism evidence="7 8">
    <name type="scientific">Pseudoalteromonas piscicida</name>
    <dbReference type="NCBI Taxonomy" id="43662"/>
    <lineage>
        <taxon>Bacteria</taxon>
        <taxon>Pseudomonadati</taxon>
        <taxon>Pseudomonadota</taxon>
        <taxon>Gammaproteobacteria</taxon>
        <taxon>Alteromonadales</taxon>
        <taxon>Pseudoalteromonadaceae</taxon>
        <taxon>Pseudoalteromonas</taxon>
    </lineage>
</organism>
<evidence type="ECO:0000256" key="5">
    <source>
        <dbReference type="HAMAP-Rule" id="MF_01260"/>
    </source>
</evidence>
<keyword evidence="1 5" id="KW-0719">Serine esterase</keyword>
<dbReference type="GO" id="GO:0090499">
    <property type="term" value="F:pimelyl-[acyl-carrier protein] methyl ester esterase activity"/>
    <property type="evidence" value="ECO:0007669"/>
    <property type="project" value="UniProtKB-EC"/>
</dbReference>
<dbReference type="OrthoDB" id="9780744at2"/>
<dbReference type="EC" id="3.1.1.85" evidence="5"/>
<feature type="active site" description="Nucleophile" evidence="5">
    <location>
        <position position="74"/>
    </location>
</feature>
<keyword evidence="2 5" id="KW-0963">Cytoplasm</keyword>
<dbReference type="Proteomes" id="UP000228621">
    <property type="component" value="Unassembled WGS sequence"/>
</dbReference>
<dbReference type="AlphaFoldDB" id="A0A2A5JKJ0"/>
<evidence type="ECO:0000256" key="2">
    <source>
        <dbReference type="ARBA" id="ARBA00022490"/>
    </source>
</evidence>
<sequence length="245" mass="26471">MQNEVVLLHGWGMNKAVWQLCEEALTTTYPAMIKAINLPGFGGASSADGDYLIANNAALIAQQLAPQSIVIGWSLGGLFALHLAKHFPDKVSKVILVASTPYFCEQHDWPGIAPNVLKNFATQLQTNSAKTIERFLAIQAMGSEHAREDIKQLRALLAQLPAAESKALAGGLTILESADLRAEFAQLTQPVAGVFGRLDSLVPIAAMEKIQALNPNFKAYTLTKASHAPFISHKDEFLSLLKSII</sequence>
<dbReference type="RefSeq" id="WP_099643767.1">
    <property type="nucleotide sequence ID" value="NZ_NKHF01000100.1"/>
</dbReference>
<comment type="function">
    <text evidence="5">The physiological role of BioH is to remove the methyl group introduced by BioC when the pimeloyl moiety is complete. It allows to synthesize pimeloyl-ACP via the fatty acid synthetic pathway through the hydrolysis of the ester bonds of pimeloyl-ACP esters.</text>
</comment>
<evidence type="ECO:0000313" key="8">
    <source>
        <dbReference type="Proteomes" id="UP000228621"/>
    </source>
</evidence>
<comment type="pathway">
    <text evidence="5">Cofactor biosynthesis; biotin biosynthesis.</text>
</comment>
<comment type="subunit">
    <text evidence="5">Monomer.</text>
</comment>
<feature type="binding site" evidence="5">
    <location>
        <begin position="135"/>
        <end position="139"/>
    </location>
    <ligand>
        <name>substrate</name>
    </ligand>
</feature>
<dbReference type="InterPro" id="IPR000073">
    <property type="entry name" value="AB_hydrolase_1"/>
</dbReference>
<proteinExistence type="inferred from homology"/>
<feature type="binding site" evidence="5">
    <location>
        <begin position="74"/>
        <end position="75"/>
    </location>
    <ligand>
        <name>substrate</name>
    </ligand>
</feature>
<evidence type="ECO:0000259" key="6">
    <source>
        <dbReference type="Pfam" id="PF00561"/>
    </source>
</evidence>
<feature type="domain" description="AB hydrolase-1" evidence="6">
    <location>
        <begin position="5"/>
        <end position="233"/>
    </location>
</feature>
<dbReference type="GO" id="GO:0009102">
    <property type="term" value="P:biotin biosynthetic process"/>
    <property type="evidence" value="ECO:0007669"/>
    <property type="project" value="UniProtKB-UniRule"/>
</dbReference>
<feature type="binding site" evidence="5">
    <location>
        <position position="11"/>
    </location>
    <ligand>
        <name>substrate</name>
    </ligand>
</feature>
<comment type="caution">
    <text evidence="7">The sequence shown here is derived from an EMBL/GenBank/DDBJ whole genome shotgun (WGS) entry which is preliminary data.</text>
</comment>
<dbReference type="SUPFAM" id="SSF53474">
    <property type="entry name" value="alpha/beta-Hydrolases"/>
    <property type="match status" value="1"/>
</dbReference>
<keyword evidence="3 5" id="KW-0093">Biotin biosynthesis</keyword>
<reference evidence="8" key="1">
    <citation type="journal article" date="2019" name="Genome Announc.">
        <title>Draft Genome Sequence of Pseudoalteromonas piscicida Strain 36Y ROTHPW, an Hypersaline Seawater Isolate from the South Coast of Sonora, Mexico.</title>
        <authorList>
            <person name="Sanchez-Diaz R."/>
            <person name="Molina-Garza Z.J."/>
            <person name="Cruz-Suarez L.E."/>
            <person name="Selvin J."/>
            <person name="Kiran G.S."/>
            <person name="Ibarra-Gamez J.C."/>
            <person name="Gomez-Gil B."/>
            <person name="Galaviz-Silva L."/>
        </authorList>
    </citation>
    <scope>NUCLEOTIDE SEQUENCE [LARGE SCALE GENOMIC DNA]</scope>
    <source>
        <strain evidence="8">36Y_RITHPW</strain>
    </source>
</reference>
<name>A0A2A5JKJ0_PSEO7</name>
<evidence type="ECO:0000256" key="1">
    <source>
        <dbReference type="ARBA" id="ARBA00022487"/>
    </source>
</evidence>
<accession>A0A2A5JKJ0</accession>
<evidence type="ECO:0000256" key="3">
    <source>
        <dbReference type="ARBA" id="ARBA00022756"/>
    </source>
</evidence>
<evidence type="ECO:0000313" key="7">
    <source>
        <dbReference type="EMBL" id="PCK29958.1"/>
    </source>
</evidence>
<keyword evidence="4 5" id="KW-0378">Hydrolase</keyword>
<dbReference type="PANTHER" id="PTHR43194">
    <property type="entry name" value="HYDROLASE ALPHA/BETA FOLD FAMILY"/>
    <property type="match status" value="1"/>
</dbReference>
<comment type="catalytic activity">
    <reaction evidence="5">
        <text>6-carboxyhexanoyl-[ACP] methyl ester + H2O = 6-carboxyhexanoyl-[ACP] + methanol + H(+)</text>
        <dbReference type="Rhea" id="RHEA:42700"/>
        <dbReference type="Rhea" id="RHEA-COMP:9955"/>
        <dbReference type="Rhea" id="RHEA-COMP:10186"/>
        <dbReference type="ChEBI" id="CHEBI:15377"/>
        <dbReference type="ChEBI" id="CHEBI:15378"/>
        <dbReference type="ChEBI" id="CHEBI:17790"/>
        <dbReference type="ChEBI" id="CHEBI:78846"/>
        <dbReference type="ChEBI" id="CHEBI:82735"/>
        <dbReference type="EC" id="3.1.1.85"/>
    </reaction>
</comment>
<feature type="active site" evidence="5">
    <location>
        <position position="199"/>
    </location>
</feature>
<dbReference type="Pfam" id="PF00561">
    <property type="entry name" value="Abhydrolase_1"/>
    <property type="match status" value="1"/>
</dbReference>
<dbReference type="PANTHER" id="PTHR43194:SF5">
    <property type="entry name" value="PIMELOYL-[ACYL-CARRIER PROTEIN] METHYL ESTER ESTERASE"/>
    <property type="match status" value="1"/>
</dbReference>
<dbReference type="GO" id="GO:0005737">
    <property type="term" value="C:cytoplasm"/>
    <property type="evidence" value="ECO:0007669"/>
    <property type="project" value="UniProtKB-SubCell"/>
</dbReference>
<dbReference type="InterPro" id="IPR010076">
    <property type="entry name" value="BioH"/>
</dbReference>
<dbReference type="InterPro" id="IPR029058">
    <property type="entry name" value="AB_hydrolase_fold"/>
</dbReference>
<feature type="active site" evidence="5">
    <location>
        <position position="227"/>
    </location>
</feature>
<comment type="similarity">
    <text evidence="5">Belongs to the AB hydrolase superfamily. Carboxylesterase BioH family.</text>
</comment>
<comment type="subcellular location">
    <subcellularLocation>
        <location evidence="5">Cytoplasm</location>
    </subcellularLocation>
</comment>
<keyword evidence="8" id="KW-1185">Reference proteome</keyword>